<evidence type="ECO:0000256" key="2">
    <source>
        <dbReference type="PIRSR" id="PIRSR620019-1"/>
    </source>
</evidence>
<dbReference type="Gene3D" id="2.160.10.10">
    <property type="entry name" value="Hexapeptide repeat proteins"/>
    <property type="match status" value="1"/>
</dbReference>
<protein>
    <submittedName>
        <fullName evidence="4">Putative transferase</fullName>
    </submittedName>
</protein>
<dbReference type="InterPro" id="IPR050179">
    <property type="entry name" value="Trans_hexapeptide_repeat"/>
</dbReference>
<feature type="binding site" evidence="3">
    <location>
        <position position="71"/>
    </location>
    <ligand>
        <name>substrate</name>
    </ligand>
</feature>
<dbReference type="PANTHER" id="PTHR43300:SF7">
    <property type="entry name" value="UDP-N-ACETYLBACILLOSAMINE N-ACETYLTRANSFERASE"/>
    <property type="match status" value="1"/>
</dbReference>
<comment type="similarity">
    <text evidence="1">Belongs to the transferase hexapeptide repeat family.</text>
</comment>
<evidence type="ECO:0000256" key="3">
    <source>
        <dbReference type="PIRSR" id="PIRSR620019-2"/>
    </source>
</evidence>
<reference evidence="4 5" key="1">
    <citation type="submission" date="2016-07" db="EMBL/GenBank/DDBJ databases">
        <title>Draft genome of Scalindua rubra, obtained from a brine-seawater interface in the Red Sea, sheds light on salt adaptation in anammox bacteria.</title>
        <authorList>
            <person name="Speth D.R."/>
            <person name="Lagkouvardos I."/>
            <person name="Wang Y."/>
            <person name="Qian P.-Y."/>
            <person name="Dutilh B.E."/>
            <person name="Jetten M.S."/>
        </authorList>
    </citation>
    <scope>NUCLEOTIDE SEQUENCE [LARGE SCALE GENOMIC DNA]</scope>
    <source>
        <strain evidence="4">BSI-1</strain>
    </source>
</reference>
<comment type="caution">
    <text evidence="4">The sequence shown here is derived from an EMBL/GenBank/DDBJ whole genome shotgun (WGS) entry which is preliminary data.</text>
</comment>
<dbReference type="Pfam" id="PF00132">
    <property type="entry name" value="Hexapep"/>
    <property type="match status" value="2"/>
</dbReference>
<keyword evidence="4" id="KW-0808">Transferase</keyword>
<gene>
    <name evidence="4" type="ORF">SCARUB_00284</name>
</gene>
<proteinExistence type="inferred from homology"/>
<evidence type="ECO:0000313" key="5">
    <source>
        <dbReference type="Proteomes" id="UP000094056"/>
    </source>
</evidence>
<dbReference type="NCBIfam" id="TIGR03570">
    <property type="entry name" value="NeuD_NnaD"/>
    <property type="match status" value="1"/>
</dbReference>
<evidence type="ECO:0000313" key="4">
    <source>
        <dbReference type="EMBL" id="ODS34549.1"/>
    </source>
</evidence>
<dbReference type="InterPro" id="IPR020019">
    <property type="entry name" value="AcTrfase_PglD-like"/>
</dbReference>
<dbReference type="GO" id="GO:0016740">
    <property type="term" value="F:transferase activity"/>
    <property type="evidence" value="ECO:0007669"/>
    <property type="project" value="UniProtKB-KW"/>
</dbReference>
<dbReference type="CDD" id="cd03360">
    <property type="entry name" value="LbH_AT_putative"/>
    <property type="match status" value="1"/>
</dbReference>
<dbReference type="InterPro" id="IPR011004">
    <property type="entry name" value="Trimer_LpxA-like_sf"/>
</dbReference>
<dbReference type="EMBL" id="MAYW01000004">
    <property type="protein sequence ID" value="ODS34549.1"/>
    <property type="molecule type" value="Genomic_DNA"/>
</dbReference>
<accession>A0A1E3XG18</accession>
<dbReference type="Proteomes" id="UP000094056">
    <property type="component" value="Unassembled WGS sequence"/>
</dbReference>
<dbReference type="PANTHER" id="PTHR43300">
    <property type="entry name" value="ACETYLTRANSFERASE"/>
    <property type="match status" value="1"/>
</dbReference>
<evidence type="ECO:0000256" key="1">
    <source>
        <dbReference type="ARBA" id="ARBA00007274"/>
    </source>
</evidence>
<dbReference type="SUPFAM" id="SSF51161">
    <property type="entry name" value="Trimeric LpxA-like enzymes"/>
    <property type="match status" value="1"/>
</dbReference>
<dbReference type="InterPro" id="IPR001451">
    <property type="entry name" value="Hexapep"/>
</dbReference>
<organism evidence="4 5">
    <name type="scientific">Candidatus Scalindua rubra</name>
    <dbReference type="NCBI Taxonomy" id="1872076"/>
    <lineage>
        <taxon>Bacteria</taxon>
        <taxon>Pseudomonadati</taxon>
        <taxon>Planctomycetota</taxon>
        <taxon>Candidatus Brocadiia</taxon>
        <taxon>Candidatus Brocadiales</taxon>
        <taxon>Candidatus Scalinduaceae</taxon>
        <taxon>Candidatus Scalindua</taxon>
    </lineage>
</organism>
<feature type="site" description="Increases basicity of active site His" evidence="2">
    <location>
        <position position="139"/>
    </location>
</feature>
<feature type="active site" description="Proton acceptor" evidence="2">
    <location>
        <position position="138"/>
    </location>
</feature>
<name>A0A1E3XG18_9BACT</name>
<sequence>MQDLLIIGCGSQARYVIDIISNENCNIIGAVDLEAGNMVGKIINDVKIICKLQEVPQRFDSGNIKVILAHGDIAIKVAAINFLHSYGFGFGRAISSHSIISPFSKVGVGCIINPNVVIMPNAVIGNHVIIHSQSVIEHDNKIGDLSNVAPGVSFGGNVIVGERTYIYTGASIIPGVCIGNDCILGSGAVVIKDVKDNEVVAGVPARTIRINDPVDLSFLREKPKFSV</sequence>
<dbReference type="AlphaFoldDB" id="A0A1E3XG18"/>
<dbReference type="Gene3D" id="3.40.50.20">
    <property type="match status" value="1"/>
</dbReference>